<dbReference type="AlphaFoldDB" id="A0A2N5AGH4"/>
<gene>
    <name evidence="1" type="ORF">CWM98_14310</name>
</gene>
<evidence type="ECO:0000313" key="1">
    <source>
        <dbReference type="EMBL" id="PLP44941.1"/>
    </source>
</evidence>
<dbReference type="RefSeq" id="WP_000655891.1">
    <property type="nucleotide sequence ID" value="NZ_BQTS01000008.1"/>
</dbReference>
<reference evidence="1 2" key="2">
    <citation type="submission" date="2018-01" db="EMBL/GenBank/DDBJ databases">
        <title>Genomic study of Klebsiella pneumoniae.</title>
        <authorList>
            <person name="Yang Y."/>
            <person name="Bicalho R."/>
        </authorList>
    </citation>
    <scope>NUCLEOTIDE SEQUENCE [LARGE SCALE GENOMIC DNA]</scope>
    <source>
        <strain evidence="1 2">A5</strain>
    </source>
</reference>
<accession>A0A2N5AGH4</accession>
<comment type="caution">
    <text evidence="1">The sequence shown here is derived from an EMBL/GenBank/DDBJ whole genome shotgun (WGS) entry which is preliminary data.</text>
</comment>
<protein>
    <submittedName>
        <fullName evidence="1">Uncharacterized protein</fullName>
    </submittedName>
</protein>
<dbReference type="Proteomes" id="UP000234473">
    <property type="component" value="Unassembled WGS sequence"/>
</dbReference>
<dbReference type="EMBL" id="PICB01000690">
    <property type="protein sequence ID" value="PLP44941.1"/>
    <property type="molecule type" value="Genomic_DNA"/>
</dbReference>
<evidence type="ECO:0000313" key="2">
    <source>
        <dbReference type="Proteomes" id="UP000234473"/>
    </source>
</evidence>
<organism evidence="1 2">
    <name type="scientific">Klebsiella variicola</name>
    <dbReference type="NCBI Taxonomy" id="244366"/>
    <lineage>
        <taxon>Bacteria</taxon>
        <taxon>Pseudomonadati</taxon>
        <taxon>Pseudomonadota</taxon>
        <taxon>Gammaproteobacteria</taxon>
        <taxon>Enterobacterales</taxon>
        <taxon>Enterobacteriaceae</taxon>
        <taxon>Klebsiella/Raoultella group</taxon>
        <taxon>Klebsiella</taxon>
        <taxon>Klebsiella pneumoniae complex</taxon>
    </lineage>
</organism>
<reference evidence="1 2" key="1">
    <citation type="submission" date="2017-11" db="EMBL/GenBank/DDBJ databases">
        <authorList>
            <person name="Han C.G."/>
        </authorList>
    </citation>
    <scope>NUCLEOTIDE SEQUENCE [LARGE SCALE GENOMIC DNA]</scope>
    <source>
        <strain evidence="1 2">A5</strain>
    </source>
</reference>
<name>A0A2N5AGH4_KLEVA</name>
<proteinExistence type="predicted"/>
<sequence>MKDVLDTLRQVREKSKHTVDNSSLKKLDDAILTLEKRIEENSKGHTALDYLSYIAKIFALIKLLSGDSDFH</sequence>